<keyword evidence="3" id="KW-0812">Transmembrane</keyword>
<feature type="compositionally biased region" description="Basic and acidic residues" evidence="2">
    <location>
        <begin position="323"/>
        <end position="370"/>
    </location>
</feature>
<feature type="transmembrane region" description="Helical" evidence="3">
    <location>
        <begin position="1033"/>
        <end position="1050"/>
    </location>
</feature>
<feature type="transmembrane region" description="Helical" evidence="3">
    <location>
        <begin position="822"/>
        <end position="841"/>
    </location>
</feature>
<gene>
    <name evidence="4" type="ORF">TCAL_13702</name>
</gene>
<evidence type="ECO:0000313" key="4">
    <source>
        <dbReference type="EMBL" id="TRY80254.1"/>
    </source>
</evidence>
<feature type="transmembrane region" description="Helical" evidence="3">
    <location>
        <begin position="932"/>
        <end position="954"/>
    </location>
</feature>
<dbReference type="Gene3D" id="1.25.40.20">
    <property type="entry name" value="Ankyrin repeat-containing domain"/>
    <property type="match status" value="1"/>
</dbReference>
<feature type="compositionally biased region" description="Basic and acidic residues" evidence="2">
    <location>
        <begin position="297"/>
        <end position="316"/>
    </location>
</feature>
<evidence type="ECO:0000313" key="5">
    <source>
        <dbReference type="Proteomes" id="UP000318571"/>
    </source>
</evidence>
<feature type="transmembrane region" description="Helical" evidence="3">
    <location>
        <begin position="995"/>
        <end position="1013"/>
    </location>
</feature>
<accession>A0A553PRE2</accession>
<dbReference type="InterPro" id="IPR036770">
    <property type="entry name" value="Ankyrin_rpt-contain_sf"/>
</dbReference>
<evidence type="ECO:0000256" key="1">
    <source>
        <dbReference type="PROSITE-ProRule" id="PRU00023"/>
    </source>
</evidence>
<dbReference type="Proteomes" id="UP000318571">
    <property type="component" value="Chromosome 12"/>
</dbReference>
<dbReference type="SMART" id="SM00248">
    <property type="entry name" value="ANK"/>
    <property type="match status" value="3"/>
</dbReference>
<dbReference type="EMBL" id="VCGU01000001">
    <property type="protein sequence ID" value="TRY80254.1"/>
    <property type="molecule type" value="Genomic_DNA"/>
</dbReference>
<dbReference type="PROSITE" id="PS50088">
    <property type="entry name" value="ANK_REPEAT"/>
    <property type="match status" value="1"/>
</dbReference>
<keyword evidence="3" id="KW-1133">Transmembrane helix</keyword>
<feature type="transmembrane region" description="Helical" evidence="3">
    <location>
        <begin position="1100"/>
        <end position="1119"/>
    </location>
</feature>
<feature type="repeat" description="ANK" evidence="1">
    <location>
        <begin position="52"/>
        <end position="84"/>
    </location>
</feature>
<feature type="region of interest" description="Disordered" evidence="2">
    <location>
        <begin position="267"/>
        <end position="370"/>
    </location>
</feature>
<keyword evidence="3" id="KW-0472">Membrane</keyword>
<evidence type="ECO:0000256" key="2">
    <source>
        <dbReference type="SAM" id="MobiDB-lite"/>
    </source>
</evidence>
<protein>
    <submittedName>
        <fullName evidence="4">Uncharacterized protein</fullName>
    </submittedName>
</protein>
<keyword evidence="5" id="KW-1185">Reference proteome</keyword>
<dbReference type="SUPFAM" id="SSF48403">
    <property type="entry name" value="Ankyrin repeat"/>
    <property type="match status" value="1"/>
</dbReference>
<name>A0A553PRE2_TIGCA</name>
<keyword evidence="1" id="KW-0040">ANK repeat</keyword>
<reference evidence="4 5" key="1">
    <citation type="journal article" date="2018" name="Nat. Ecol. Evol.">
        <title>Genomic signatures of mitonuclear coevolution across populations of Tigriopus californicus.</title>
        <authorList>
            <person name="Barreto F.S."/>
            <person name="Watson E.T."/>
            <person name="Lima T.G."/>
            <person name="Willett C.S."/>
            <person name="Edmands S."/>
            <person name="Li W."/>
            <person name="Burton R.S."/>
        </authorList>
    </citation>
    <scope>NUCLEOTIDE SEQUENCE [LARGE SCALE GENOMIC DNA]</scope>
    <source>
        <strain evidence="4 5">San Diego</strain>
    </source>
</reference>
<organism evidence="4 5">
    <name type="scientific">Tigriopus californicus</name>
    <name type="common">Marine copepod</name>
    <dbReference type="NCBI Taxonomy" id="6832"/>
    <lineage>
        <taxon>Eukaryota</taxon>
        <taxon>Metazoa</taxon>
        <taxon>Ecdysozoa</taxon>
        <taxon>Arthropoda</taxon>
        <taxon>Crustacea</taxon>
        <taxon>Multicrustacea</taxon>
        <taxon>Hexanauplia</taxon>
        <taxon>Copepoda</taxon>
        <taxon>Harpacticoida</taxon>
        <taxon>Harpacticidae</taxon>
        <taxon>Tigriopus</taxon>
    </lineage>
</organism>
<feature type="transmembrane region" description="Helical" evidence="3">
    <location>
        <begin position="795"/>
        <end position="816"/>
    </location>
</feature>
<feature type="transmembrane region" description="Helical" evidence="3">
    <location>
        <begin position="1070"/>
        <end position="1094"/>
    </location>
</feature>
<dbReference type="AlphaFoldDB" id="A0A553PRE2"/>
<sequence>MEFKENWKGASLPDTIFMCRPVLKALFIKMDEEQKFDIISKWGVNSKSLDHEEAPILHLAIEFGLLHLVKFLMQSEVSVSATDNQGNSVLHALSKCDNKYIIGMVKSMWKKSRQNWMPVNKKNQSAIGNSLYHKNVFLTQELLKELNPEDFKEQKVLQIPIQGRFKEGLEMLISWQTQRQASPSILVCGAQKTPFQEAIRARNVIAFDLLLSIQDQLDDAELKPETWIPLLAQRGNLELISTALNHLQANEKKQYIKVVCSLLTSGKKDKEEGKRPSTTQDKNQDQNKAKNTMQITEQRETSIQEQIKSQESEPIQRRTSIMKKGEALPEKDDNKEGTQKEDIEKAIENPRKSKEGIEEEKVKSEGKNKKKTEGNTQFLAQFFKYREISRRAKYLREHLLLAIDLGMSEEALMFLQFSEELFLRCKEHWQQIIVNSHQADLVASPNHPDHSKTTPLLESIKKKNDEVTQKLIDLERDLFMQASDSPTNEEVRAHHASNTTYPDQLKHCLGPENPSDQILRHYFHYLVQSKPLAKRMAALNQSEKVTILELHRQWAVQVFNHSALHEVTNAIATLTIEEKKRIVCSHGNLLQSAVSTQKRWLVIGELLHQEYLCHKKDEDEQEGKKECILCIQKQLTHDYDISYAIDTLDSFFPKTNVAKWCNFIFFHLVFVLLGASLILLDIYLDMQLTEDFYNRTLIATNETDQTKFELAFQISWGSQLLPLITSIPIWIWKLTELKQFSSQCTRRVSSTTQKEDIEMTPLQPNKETQLMKVDSTATSNKEQTLTSKWKTTIEVLSLALPPLVACLAFTVCILLKKKTLKLGIICASNFFTGAVILCLSLERLINRCHFIFSQDHRKSTLRNQFQVIERQHALATIGESCLEAIVQLSLQLWLLSQEDFASDFDKGFIMNAVRTLSSVTSLWKHDPFRNQLIFKLFMSCLSLIFSVCKSYRLLKNQSMRIYHLSFVFLSLNLQLWARMSVIFAWCMYMNCSPELTVGGVGIFLGLNILLAGMVRVANVDHNAEKTPLTYQNILVYFLEIMASSMVLVRIPKAKQDNEIVSENTLALQSWYFFLSFVTNIVWVIIIQCCAKISLCETLGEIILLFLMASLFQILYYTVFGHPWRYISQIKIKNMISKIQMVFHCGGNTSEENKEKKS</sequence>
<feature type="transmembrane region" description="Helical" evidence="3">
    <location>
        <begin position="966"/>
        <end position="988"/>
    </location>
</feature>
<evidence type="ECO:0000256" key="3">
    <source>
        <dbReference type="SAM" id="Phobius"/>
    </source>
</evidence>
<feature type="transmembrane region" description="Helical" evidence="3">
    <location>
        <begin position="663"/>
        <end position="684"/>
    </location>
</feature>
<proteinExistence type="predicted"/>
<dbReference type="InterPro" id="IPR002110">
    <property type="entry name" value="Ankyrin_rpt"/>
</dbReference>
<comment type="caution">
    <text evidence="4">The sequence shown here is derived from an EMBL/GenBank/DDBJ whole genome shotgun (WGS) entry which is preliminary data.</text>
</comment>